<sequence length="400" mass="42519">MASISRQPFAPLDGARLQSLTSWKNRQNALTPEPNNTKRKAEMLDLDRDHDLENVDPCLTAKRSKGALASPAKDLAGKKTSMSAYVLTRAAATTPAASPQAFKASTAPRRTLRPKSPNYKFRTGAAKSSPLSAPAGRSPARGTRSGLLSNHRQSTGGPYTRVDPPTFALDAAASFSLNAALKGTISSYSTLPRSNAPSIASGSISSSLGELDTMASWFFDIHEDTPEQEMTNLLQHGTCVLDLSSDEENEQKARRDKAEGRDKENVPPSGHVPQTSTRRPIRAASHHDMVVEKERVVLGEMKTADLVADGGRATSVVLIPGDDDAEDDDEGLTAHPDQFAPEPSHEDGPGVMHQVLAASETSEPGAGEAVLEPIEGTGESFDLWESGSVKDESGLAATES</sequence>
<comment type="caution">
    <text evidence="2">The sequence shown here is derived from an EMBL/GenBank/DDBJ whole genome shotgun (WGS) entry which is preliminary data.</text>
</comment>
<feature type="region of interest" description="Disordered" evidence="1">
    <location>
        <begin position="96"/>
        <end position="161"/>
    </location>
</feature>
<evidence type="ECO:0000313" key="2">
    <source>
        <dbReference type="EMBL" id="KAG5927956.1"/>
    </source>
</evidence>
<dbReference type="OrthoDB" id="425602at2759"/>
<accession>A0A8K0NJ68</accession>
<name>A0A8K0NJ68_9HYPO</name>
<feature type="compositionally biased region" description="Polar residues" evidence="1">
    <location>
        <begin position="146"/>
        <end position="157"/>
    </location>
</feature>
<evidence type="ECO:0000256" key="1">
    <source>
        <dbReference type="SAM" id="MobiDB-lite"/>
    </source>
</evidence>
<keyword evidence="3" id="KW-1185">Reference proteome</keyword>
<feature type="region of interest" description="Disordered" evidence="1">
    <location>
        <begin position="1"/>
        <end position="39"/>
    </location>
</feature>
<organism evidence="2 3">
    <name type="scientific">Claviceps africana</name>
    <dbReference type="NCBI Taxonomy" id="83212"/>
    <lineage>
        <taxon>Eukaryota</taxon>
        <taxon>Fungi</taxon>
        <taxon>Dikarya</taxon>
        <taxon>Ascomycota</taxon>
        <taxon>Pezizomycotina</taxon>
        <taxon>Sordariomycetes</taxon>
        <taxon>Hypocreomycetidae</taxon>
        <taxon>Hypocreales</taxon>
        <taxon>Clavicipitaceae</taxon>
        <taxon>Claviceps</taxon>
    </lineage>
</organism>
<feature type="compositionally biased region" description="Acidic residues" evidence="1">
    <location>
        <begin position="322"/>
        <end position="331"/>
    </location>
</feature>
<protein>
    <recommendedName>
        <fullName evidence="4">Thymidylate kinase</fullName>
    </recommendedName>
</protein>
<reference evidence="2" key="1">
    <citation type="journal article" date="2020" name="bioRxiv">
        <title>Whole genome comparisons of ergot fungi reveals the divergence and evolution of species within the genus Claviceps are the result of varying mechanisms driving genome evolution and host range expansion.</title>
        <authorList>
            <person name="Wyka S.A."/>
            <person name="Mondo S.J."/>
            <person name="Liu M."/>
            <person name="Dettman J."/>
            <person name="Nalam V."/>
            <person name="Broders K.D."/>
        </authorList>
    </citation>
    <scope>NUCLEOTIDE SEQUENCE</scope>
    <source>
        <strain evidence="2">CCC 489</strain>
    </source>
</reference>
<gene>
    <name evidence="2" type="ORF">E4U42_001493</name>
</gene>
<proteinExistence type="predicted"/>
<dbReference type="Proteomes" id="UP000811619">
    <property type="component" value="Unassembled WGS sequence"/>
</dbReference>
<feature type="compositionally biased region" description="Polar residues" evidence="1">
    <location>
        <begin position="18"/>
        <end position="35"/>
    </location>
</feature>
<dbReference type="AlphaFoldDB" id="A0A8K0NJ68"/>
<evidence type="ECO:0000313" key="3">
    <source>
        <dbReference type="Proteomes" id="UP000811619"/>
    </source>
</evidence>
<evidence type="ECO:0008006" key="4">
    <source>
        <dbReference type="Google" id="ProtNLM"/>
    </source>
</evidence>
<feature type="region of interest" description="Disordered" evidence="1">
    <location>
        <begin position="322"/>
        <end position="400"/>
    </location>
</feature>
<feature type="region of interest" description="Disordered" evidence="1">
    <location>
        <begin position="242"/>
        <end position="285"/>
    </location>
</feature>
<dbReference type="EMBL" id="SRPY01000145">
    <property type="protein sequence ID" value="KAG5927956.1"/>
    <property type="molecule type" value="Genomic_DNA"/>
</dbReference>
<feature type="compositionally biased region" description="Basic and acidic residues" evidence="1">
    <location>
        <begin position="250"/>
        <end position="265"/>
    </location>
</feature>